<protein>
    <submittedName>
        <fullName evidence="1">Uncharacterized protein</fullName>
    </submittedName>
</protein>
<name>A0A384ZS87_9CAUD</name>
<keyword evidence="2" id="KW-1185">Reference proteome</keyword>
<dbReference type="GeneID" id="55608576"/>
<evidence type="ECO:0000313" key="2">
    <source>
        <dbReference type="Proteomes" id="UP000260311"/>
    </source>
</evidence>
<dbReference type="RefSeq" id="YP_009838344.1">
    <property type="nucleotide sequence ID" value="NC_048709.1"/>
</dbReference>
<sequence length="141" mass="15082">MKALNNINTNATINLTAETKTAMFKEAQAQGFDASMTSFINLLNAKTAMAKGWVVVEVTEEAELENFRTNAKSFSTTTQRGRVMVVSNSKGLRVKVLANKANAPKAAELAEKLGAKVKGAMLRFGIMSESAINGLVAELNA</sequence>
<dbReference type="KEGG" id="vg:55608576"/>
<organism evidence="1 2">
    <name type="scientific">Vibrio phage YC</name>
    <dbReference type="NCBI Taxonomy" id="2267403"/>
    <lineage>
        <taxon>Viruses</taxon>
        <taxon>Duplodnaviria</taxon>
        <taxon>Heunggongvirae</taxon>
        <taxon>Uroviricota</taxon>
        <taxon>Caudoviricetes</taxon>
        <taxon>Pantevenvirales</taxon>
        <taxon>Ackermannviridae</taxon>
        <taxon>Campanilevirus</taxon>
        <taxon>Campanilevirus YC</taxon>
    </lineage>
</organism>
<evidence type="ECO:0000313" key="1">
    <source>
        <dbReference type="EMBL" id="AXC34498.1"/>
    </source>
</evidence>
<dbReference type="EMBL" id="MH375644">
    <property type="protein sequence ID" value="AXC34498.1"/>
    <property type="molecule type" value="Genomic_DNA"/>
</dbReference>
<proteinExistence type="predicted"/>
<dbReference type="Proteomes" id="UP000260311">
    <property type="component" value="Segment"/>
</dbReference>
<accession>A0A384ZS87</accession>
<reference evidence="1 2" key="1">
    <citation type="submission" date="2018-05" db="EMBL/GenBank/DDBJ databases">
        <title>The genome of Vibrio coralliilyticus phage YC.</title>
        <authorList>
            <person name="Benler S."/>
        </authorList>
    </citation>
    <scope>NUCLEOTIDE SEQUENCE [LARGE SCALE GENOMIC DNA]</scope>
</reference>